<evidence type="ECO:0000313" key="2">
    <source>
        <dbReference type="EMBL" id="MFC4353521.1"/>
    </source>
</evidence>
<gene>
    <name evidence="2" type="ORF">ACFO0S_00400</name>
</gene>
<dbReference type="RefSeq" id="WP_378138985.1">
    <property type="nucleotide sequence ID" value="NZ_JBHSEF010000006.1"/>
</dbReference>
<proteinExistence type="predicted"/>
<dbReference type="Proteomes" id="UP001595733">
    <property type="component" value="Unassembled WGS sequence"/>
</dbReference>
<dbReference type="PROSITE" id="PS50164">
    <property type="entry name" value="GIY_YIG"/>
    <property type="match status" value="1"/>
</dbReference>
<dbReference type="CDD" id="cd10447">
    <property type="entry name" value="GIY-YIG_unchar_2"/>
    <property type="match status" value="1"/>
</dbReference>
<sequence length="296" mass="33932">MQFNTTVMLHFPDTRNASSLKIFQDPTSQIRGFYFTKSQINKVEELDYANNHAVYFLFSEAEEESVYVGQSTKGIERIKSHLRKKDFWQFGIMFVTDNHSFDKLSIDYLEYYFIQAFAKTQYSLENQDLRPSPPNVNIFNLSTLDAFASQIQFLLEAMGIAFNSVIDSTESSIEIEVFKARPPYEASLRIQDGKYVLLKGSLICKPLDKTKNWSDRGNFYNRYIRHFAQLIDSGQASVAANDSTARLLNDIEFTSPSTPAALCSGKSQNGWVFWKGLDEKRQNENNDNAFLKDEGV</sequence>
<comment type="caution">
    <text evidence="2">The sequence shown here is derived from an EMBL/GenBank/DDBJ whole genome shotgun (WGS) entry which is preliminary data.</text>
</comment>
<keyword evidence="3" id="KW-1185">Reference proteome</keyword>
<feature type="domain" description="GIY-YIG" evidence="1">
    <location>
        <begin position="50"/>
        <end position="124"/>
    </location>
</feature>
<dbReference type="InterPro" id="IPR000305">
    <property type="entry name" value="GIY-YIG_endonuc"/>
</dbReference>
<reference evidence="3" key="1">
    <citation type="journal article" date="2019" name="Int. J. Syst. Evol. Microbiol.">
        <title>The Global Catalogue of Microorganisms (GCM) 10K type strain sequencing project: providing services to taxonomists for standard genome sequencing and annotation.</title>
        <authorList>
            <consortium name="The Broad Institute Genomics Platform"/>
            <consortium name="The Broad Institute Genome Sequencing Center for Infectious Disease"/>
            <person name="Wu L."/>
            <person name="Ma J."/>
        </authorList>
    </citation>
    <scope>NUCLEOTIDE SEQUENCE [LARGE SCALE GENOMIC DNA]</scope>
    <source>
        <strain evidence="3">CCUG 50353</strain>
    </source>
</reference>
<name>A0ABV8USF4_9BACL</name>
<dbReference type="EMBL" id="JBHSEF010000006">
    <property type="protein sequence ID" value="MFC4353521.1"/>
    <property type="molecule type" value="Genomic_DNA"/>
</dbReference>
<evidence type="ECO:0000313" key="3">
    <source>
        <dbReference type="Proteomes" id="UP001595733"/>
    </source>
</evidence>
<evidence type="ECO:0000259" key="1">
    <source>
        <dbReference type="PROSITE" id="PS50164"/>
    </source>
</evidence>
<organism evidence="2 3">
    <name type="scientific">Chryseomicrobium palamuruense</name>
    <dbReference type="NCBI Taxonomy" id="682973"/>
    <lineage>
        <taxon>Bacteria</taxon>
        <taxon>Bacillati</taxon>
        <taxon>Bacillota</taxon>
        <taxon>Bacilli</taxon>
        <taxon>Bacillales</taxon>
        <taxon>Caryophanaceae</taxon>
        <taxon>Chryseomicrobium</taxon>
    </lineage>
</organism>
<accession>A0ABV8USF4</accession>
<protein>
    <submittedName>
        <fullName evidence="2">GIY-YIG nuclease family protein</fullName>
    </submittedName>
</protein>